<dbReference type="Proteomes" id="UP000464751">
    <property type="component" value="Chromosome"/>
</dbReference>
<proteinExistence type="predicted"/>
<reference evidence="2 3" key="1">
    <citation type="submission" date="2020-02" db="EMBL/GenBank/DDBJ databases">
        <authorList>
            <person name="Li G."/>
        </authorList>
    </citation>
    <scope>NUCLEOTIDE SEQUENCE [LARGE SCALE GENOMIC DNA]</scope>
    <source>
        <strain evidence="2 3">DSM 102029</strain>
    </source>
</reference>
<keyword evidence="3" id="KW-1185">Reference proteome</keyword>
<evidence type="ECO:0000256" key="1">
    <source>
        <dbReference type="SAM" id="SignalP"/>
    </source>
</evidence>
<dbReference type="KEGG" id="apra:G3A50_20925"/>
<evidence type="ECO:0000313" key="3">
    <source>
        <dbReference type="Proteomes" id="UP000464751"/>
    </source>
</evidence>
<name>A0A6P1YQY2_9HYPH</name>
<accession>A0A6P1YQY2</accession>
<dbReference type="RefSeq" id="WP_163077036.1">
    <property type="nucleotide sequence ID" value="NZ_CP048630.1"/>
</dbReference>
<organism evidence="2 3">
    <name type="scientific">Ancylobacter pratisalsi</name>
    <dbReference type="NCBI Taxonomy" id="1745854"/>
    <lineage>
        <taxon>Bacteria</taxon>
        <taxon>Pseudomonadati</taxon>
        <taxon>Pseudomonadota</taxon>
        <taxon>Alphaproteobacteria</taxon>
        <taxon>Hyphomicrobiales</taxon>
        <taxon>Xanthobacteraceae</taxon>
        <taxon>Ancylobacter</taxon>
    </lineage>
</organism>
<gene>
    <name evidence="2" type="ORF">G3A50_20925</name>
</gene>
<dbReference type="AlphaFoldDB" id="A0A6P1YQY2"/>
<keyword evidence="1" id="KW-0732">Signal</keyword>
<feature type="signal peptide" evidence="1">
    <location>
        <begin position="1"/>
        <end position="22"/>
    </location>
</feature>
<feature type="chain" id="PRO_5027123352" evidence="1">
    <location>
        <begin position="23"/>
        <end position="97"/>
    </location>
</feature>
<dbReference type="EMBL" id="CP048630">
    <property type="protein sequence ID" value="QIB35897.1"/>
    <property type="molecule type" value="Genomic_DNA"/>
</dbReference>
<evidence type="ECO:0000313" key="2">
    <source>
        <dbReference type="EMBL" id="QIB35897.1"/>
    </source>
</evidence>
<protein>
    <submittedName>
        <fullName evidence="2">Uncharacterized protein</fullName>
    </submittedName>
</protein>
<sequence>MSLRTALVLVHSTMILAGIANADAASIRTGTSPKVALAEQSHTGWQNICRERIIIRRDRDGRLVTFQAPSCSLVWISKRYYANGTYYADQTLLQPIY</sequence>